<keyword evidence="3" id="KW-1185">Reference proteome</keyword>
<reference evidence="2 3" key="1">
    <citation type="submission" date="2021-11" db="EMBL/GenBank/DDBJ databases">
        <authorList>
            <person name="Islam A."/>
            <person name="Islam S."/>
            <person name="Flora M.S."/>
            <person name="Rahman M."/>
            <person name="Ziaur R.M."/>
            <person name="Epstein J.H."/>
            <person name="Hassan M."/>
            <person name="Klassen M."/>
            <person name="Woodard K."/>
            <person name="Webb A."/>
            <person name="Webby R.J."/>
            <person name="El Zowalaty M.E."/>
        </authorList>
    </citation>
    <scope>NUCLEOTIDE SEQUENCE [LARGE SCALE GENOMIC DNA]</scope>
    <source>
        <strain evidence="2">Pbs1</strain>
    </source>
</reference>
<feature type="compositionally biased region" description="Basic and acidic residues" evidence="1">
    <location>
        <begin position="68"/>
        <end position="86"/>
    </location>
</feature>
<evidence type="ECO:0000313" key="2">
    <source>
        <dbReference type="EMBL" id="CAH0520440.1"/>
    </source>
</evidence>
<evidence type="ECO:0000256" key="1">
    <source>
        <dbReference type="SAM" id="MobiDB-lite"/>
    </source>
</evidence>
<feature type="compositionally biased region" description="Basic and acidic residues" evidence="1">
    <location>
        <begin position="19"/>
        <end position="39"/>
    </location>
</feature>
<protein>
    <submittedName>
        <fullName evidence="2">Uncharacterized protein</fullName>
    </submittedName>
</protein>
<sequence>MAEKPHAGRTRKTSIARTEQLRETGSDAEAIKEGKDRLGFRTRSRKKRHAKRPLRSWSSVNGKPPTKPAEDRGKEDDDNKGEKEQEPQVIDIIQDDSKEEDQEPQVIDVTQDDSEEERESRRQDFSVIV</sequence>
<feature type="compositionally biased region" description="Basic residues" evidence="1">
    <location>
        <begin position="40"/>
        <end position="54"/>
    </location>
</feature>
<dbReference type="Proteomes" id="UP001158986">
    <property type="component" value="Unassembled WGS sequence"/>
</dbReference>
<accession>A0ABN8D505</accession>
<comment type="caution">
    <text evidence="2">The sequence shown here is derived from an EMBL/GenBank/DDBJ whole genome shotgun (WGS) entry which is preliminary data.</text>
</comment>
<dbReference type="EMBL" id="CAKLCB010000358">
    <property type="protein sequence ID" value="CAH0520440.1"/>
    <property type="molecule type" value="Genomic_DNA"/>
</dbReference>
<feature type="compositionally biased region" description="Basic and acidic residues" evidence="1">
    <location>
        <begin position="118"/>
        <end position="129"/>
    </location>
</feature>
<feature type="compositionally biased region" description="Acidic residues" evidence="1">
    <location>
        <begin position="93"/>
        <end position="103"/>
    </location>
</feature>
<evidence type="ECO:0000313" key="3">
    <source>
        <dbReference type="Proteomes" id="UP001158986"/>
    </source>
</evidence>
<organism evidence="2 3">
    <name type="scientific">Peronospora belbahrii</name>
    <dbReference type="NCBI Taxonomy" id="622444"/>
    <lineage>
        <taxon>Eukaryota</taxon>
        <taxon>Sar</taxon>
        <taxon>Stramenopiles</taxon>
        <taxon>Oomycota</taxon>
        <taxon>Peronosporomycetes</taxon>
        <taxon>Peronosporales</taxon>
        <taxon>Peronosporaceae</taxon>
        <taxon>Peronospora</taxon>
    </lineage>
</organism>
<gene>
    <name evidence="2" type="ORF">PBS001_LOCUS6920</name>
</gene>
<name>A0ABN8D505_9STRA</name>
<feature type="region of interest" description="Disordered" evidence="1">
    <location>
        <begin position="1"/>
        <end position="129"/>
    </location>
</feature>
<proteinExistence type="predicted"/>